<comment type="pathway">
    <text evidence="6">Cofactor biosynthesis; adenosylcobalamin biosynthesis; adenosylcobalamin from cob(II)yrinate a,c-diamide: step 5/7.</text>
</comment>
<dbReference type="Proteomes" id="UP000254134">
    <property type="component" value="Unassembled WGS sequence"/>
</dbReference>
<evidence type="ECO:0000256" key="3">
    <source>
        <dbReference type="ARBA" id="ARBA00001522"/>
    </source>
</evidence>
<comment type="catalytic activity">
    <reaction evidence="2">
        <text>adenosylcob(III)inamide phosphate + GTP + H(+) = adenosylcob(III)inamide-GDP + diphosphate</text>
        <dbReference type="Rhea" id="RHEA:22712"/>
        <dbReference type="ChEBI" id="CHEBI:15378"/>
        <dbReference type="ChEBI" id="CHEBI:33019"/>
        <dbReference type="ChEBI" id="CHEBI:37565"/>
        <dbReference type="ChEBI" id="CHEBI:58502"/>
        <dbReference type="ChEBI" id="CHEBI:60487"/>
        <dbReference type="EC" id="2.7.7.62"/>
    </reaction>
</comment>
<dbReference type="PIRSF" id="PIRSF006135">
    <property type="entry name" value="CobU"/>
    <property type="match status" value="1"/>
</dbReference>
<evidence type="ECO:0000256" key="13">
    <source>
        <dbReference type="ARBA" id="ARBA00022777"/>
    </source>
</evidence>
<protein>
    <recommendedName>
        <fullName evidence="16">Adenosylcobinamide kinase</fullName>
        <ecNumber evidence="8">2.7.1.156</ecNumber>
        <ecNumber evidence="9">2.7.7.62</ecNumber>
    </recommendedName>
    <alternativeName>
        <fullName evidence="17">Adenosylcobinamide-phosphate guanylyltransferase</fullName>
    </alternativeName>
</protein>
<dbReference type="InterPro" id="IPR027417">
    <property type="entry name" value="P-loop_NTPase"/>
</dbReference>
<feature type="binding site" evidence="19">
    <location>
        <begin position="33"/>
        <end position="35"/>
    </location>
    <ligand>
        <name>GTP</name>
        <dbReference type="ChEBI" id="CHEBI:37565"/>
    </ligand>
</feature>
<dbReference type="EC" id="2.7.7.62" evidence="9"/>
<dbReference type="RefSeq" id="WP_114797118.1">
    <property type="nucleotide sequence ID" value="NZ_QQZY01000008.1"/>
</dbReference>
<dbReference type="UniPathway" id="UPA00148">
    <property type="reaction ID" value="UER00236"/>
</dbReference>
<feature type="binding site" evidence="19">
    <location>
        <begin position="8"/>
        <end position="15"/>
    </location>
    <ligand>
        <name>GTP</name>
        <dbReference type="ChEBI" id="CHEBI:37565"/>
    </ligand>
</feature>
<evidence type="ECO:0000313" key="21">
    <source>
        <dbReference type="Proteomes" id="UP000254134"/>
    </source>
</evidence>
<evidence type="ECO:0000256" key="17">
    <source>
        <dbReference type="ARBA" id="ARBA00030571"/>
    </source>
</evidence>
<keyword evidence="21" id="KW-1185">Reference proteome</keyword>
<evidence type="ECO:0000256" key="15">
    <source>
        <dbReference type="ARBA" id="ARBA00023134"/>
    </source>
</evidence>
<keyword evidence="13 20" id="KW-0418">Kinase</keyword>
<evidence type="ECO:0000256" key="11">
    <source>
        <dbReference type="ARBA" id="ARBA00022679"/>
    </source>
</evidence>
<evidence type="ECO:0000256" key="1">
    <source>
        <dbReference type="ARBA" id="ARBA00000312"/>
    </source>
</evidence>
<feature type="binding site" evidence="19">
    <location>
        <position position="61"/>
    </location>
    <ligand>
        <name>GTP</name>
        <dbReference type="ChEBI" id="CHEBI:37565"/>
    </ligand>
</feature>
<accession>A0A7M2YU78</accession>
<dbReference type="GO" id="GO:0009236">
    <property type="term" value="P:cobalamin biosynthetic process"/>
    <property type="evidence" value="ECO:0007669"/>
    <property type="project" value="UniProtKB-UniPathway"/>
</dbReference>
<sequence length="181" mass="19180">MALTFLLGGARSGKSLLAVRLAAASGAPVAFIATAESRDEEMAERIRRHREERPADWRTIEEPADLLSALAAASADETVVVDCLSLWVANLLERSHSEREIEELAQRAAEGAASRSAATIAVSSEVGFGIVPSNELARSYRDVLGRVNHTWAQAAQRSALVVAGSLLSLAAVSSVFPEIDG</sequence>
<keyword evidence="10" id="KW-0169">Cobalamin biosynthesis</keyword>
<evidence type="ECO:0000256" key="7">
    <source>
        <dbReference type="ARBA" id="ARBA00007490"/>
    </source>
</evidence>
<comment type="function">
    <text evidence="4">Catalyzes ATP-dependent phosphorylation of adenosylcobinamide and addition of GMP to adenosylcobinamide phosphate.</text>
</comment>
<evidence type="ECO:0000256" key="5">
    <source>
        <dbReference type="ARBA" id="ARBA00004692"/>
    </source>
</evidence>
<name>A0A7M2YU78_9ACTN</name>
<proteinExistence type="inferred from homology"/>
<keyword evidence="20" id="KW-0548">Nucleotidyltransferase</keyword>
<keyword evidence="14" id="KW-0067">ATP-binding</keyword>
<evidence type="ECO:0000256" key="14">
    <source>
        <dbReference type="ARBA" id="ARBA00022840"/>
    </source>
</evidence>
<evidence type="ECO:0000313" key="20">
    <source>
        <dbReference type="EMBL" id="RDI73575.1"/>
    </source>
</evidence>
<dbReference type="GO" id="GO:0005525">
    <property type="term" value="F:GTP binding"/>
    <property type="evidence" value="ECO:0007669"/>
    <property type="project" value="UniProtKB-KW"/>
</dbReference>
<evidence type="ECO:0000256" key="18">
    <source>
        <dbReference type="PIRSR" id="PIRSR006135-1"/>
    </source>
</evidence>
<organism evidence="20 21">
    <name type="scientific">Gaiella occulta</name>
    <dbReference type="NCBI Taxonomy" id="1002870"/>
    <lineage>
        <taxon>Bacteria</taxon>
        <taxon>Bacillati</taxon>
        <taxon>Actinomycetota</taxon>
        <taxon>Thermoleophilia</taxon>
        <taxon>Gaiellales</taxon>
        <taxon>Gaiellaceae</taxon>
        <taxon>Gaiella</taxon>
    </lineage>
</organism>
<dbReference type="GO" id="GO:0008820">
    <property type="term" value="F:cobinamide phosphate guanylyltransferase activity"/>
    <property type="evidence" value="ECO:0007669"/>
    <property type="project" value="UniProtKB-EC"/>
</dbReference>
<dbReference type="NCBIfam" id="NF004469">
    <property type="entry name" value="PRK05800.1"/>
    <property type="match status" value="1"/>
</dbReference>
<dbReference type="PANTHER" id="PTHR34848:SF1">
    <property type="entry name" value="BIFUNCTIONAL ADENOSYLCOBALAMIN BIOSYNTHESIS PROTEIN COBU"/>
    <property type="match status" value="1"/>
</dbReference>
<comment type="pathway">
    <text evidence="5">Cofactor biosynthesis; adenosylcobalamin biosynthesis; adenosylcobalamin from cob(II)yrinate a,c-diamide: step 6/7.</text>
</comment>
<dbReference type="EMBL" id="QQZY01000008">
    <property type="protein sequence ID" value="RDI73575.1"/>
    <property type="molecule type" value="Genomic_DNA"/>
</dbReference>
<gene>
    <name evidence="20" type="ORF">Gocc_2716</name>
</gene>
<feature type="active site" description="GMP-histidine intermediate" evidence="18">
    <location>
        <position position="49"/>
    </location>
</feature>
<comment type="caution">
    <text evidence="20">The sequence shown here is derived from an EMBL/GenBank/DDBJ whole genome shotgun (WGS) entry which is preliminary data.</text>
</comment>
<evidence type="ECO:0000256" key="12">
    <source>
        <dbReference type="ARBA" id="ARBA00022741"/>
    </source>
</evidence>
<keyword evidence="11 20" id="KW-0808">Transferase</keyword>
<dbReference type="Gene3D" id="3.40.50.300">
    <property type="entry name" value="P-loop containing nucleotide triphosphate hydrolases"/>
    <property type="match status" value="1"/>
</dbReference>
<evidence type="ECO:0000256" key="19">
    <source>
        <dbReference type="PIRSR" id="PIRSR006135-2"/>
    </source>
</evidence>
<comment type="catalytic activity">
    <reaction evidence="1">
        <text>adenosylcob(III)inamide + ATP = adenosylcob(III)inamide phosphate + ADP + H(+)</text>
        <dbReference type="Rhea" id="RHEA:15769"/>
        <dbReference type="ChEBI" id="CHEBI:2480"/>
        <dbReference type="ChEBI" id="CHEBI:15378"/>
        <dbReference type="ChEBI" id="CHEBI:30616"/>
        <dbReference type="ChEBI" id="CHEBI:58502"/>
        <dbReference type="ChEBI" id="CHEBI:456216"/>
        <dbReference type="EC" id="2.7.1.156"/>
    </reaction>
</comment>
<dbReference type="AlphaFoldDB" id="A0A7M2YU78"/>
<evidence type="ECO:0000256" key="16">
    <source>
        <dbReference type="ARBA" id="ARBA00029570"/>
    </source>
</evidence>
<reference evidence="21" key="2">
    <citation type="journal article" date="2019" name="MicrobiologyOpen">
        <title>High-quality draft genome sequence of Gaiella occulta isolated from a 150 meter deep mineral water borehole and comparison with the genome sequences of other deep-branching lineages of the phylum Actinobacteria.</title>
        <authorList>
            <person name="Severino R."/>
            <person name="Froufe H.J.C."/>
            <person name="Barroso C."/>
            <person name="Albuquerque L."/>
            <person name="Lobo-da-Cunha A."/>
            <person name="da Costa M.S."/>
            <person name="Egas C."/>
        </authorList>
    </citation>
    <scope>NUCLEOTIDE SEQUENCE [LARGE SCALE GENOMIC DNA]</scope>
    <source>
        <strain evidence="21">F2-233</strain>
    </source>
</reference>
<dbReference type="Pfam" id="PF02283">
    <property type="entry name" value="CobU"/>
    <property type="match status" value="1"/>
</dbReference>
<keyword evidence="15 19" id="KW-0342">GTP-binding</keyword>
<comment type="similarity">
    <text evidence="7">Belongs to the CobU/CobP family.</text>
</comment>
<dbReference type="InterPro" id="IPR003203">
    <property type="entry name" value="CobU/CobP"/>
</dbReference>
<keyword evidence="12 19" id="KW-0547">Nucleotide-binding</keyword>
<dbReference type="PANTHER" id="PTHR34848">
    <property type="match status" value="1"/>
</dbReference>
<reference evidence="20 21" key="1">
    <citation type="submission" date="2018-07" db="EMBL/GenBank/DDBJ databases">
        <title>High-quality-draft genome sequence of Gaiella occulta.</title>
        <authorList>
            <person name="Severino R."/>
            <person name="Froufe H.J.C."/>
            <person name="Rainey F.A."/>
            <person name="Barroso C."/>
            <person name="Albuquerque L."/>
            <person name="Lobo-Da-Cunha A."/>
            <person name="Da Costa M.S."/>
            <person name="Egas C."/>
        </authorList>
    </citation>
    <scope>NUCLEOTIDE SEQUENCE [LARGE SCALE GENOMIC DNA]</scope>
    <source>
        <strain evidence="20 21">F2-233</strain>
    </source>
</reference>
<feature type="binding site" evidence="19">
    <location>
        <position position="82"/>
    </location>
    <ligand>
        <name>GTP</name>
        <dbReference type="ChEBI" id="CHEBI:37565"/>
    </ligand>
</feature>
<evidence type="ECO:0000256" key="8">
    <source>
        <dbReference type="ARBA" id="ARBA00012016"/>
    </source>
</evidence>
<evidence type="ECO:0000256" key="4">
    <source>
        <dbReference type="ARBA" id="ARBA00003889"/>
    </source>
</evidence>
<evidence type="ECO:0000256" key="6">
    <source>
        <dbReference type="ARBA" id="ARBA00005159"/>
    </source>
</evidence>
<evidence type="ECO:0000256" key="9">
    <source>
        <dbReference type="ARBA" id="ARBA00012523"/>
    </source>
</evidence>
<dbReference type="SUPFAM" id="SSF52540">
    <property type="entry name" value="P-loop containing nucleoside triphosphate hydrolases"/>
    <property type="match status" value="1"/>
</dbReference>
<dbReference type="GO" id="GO:0005524">
    <property type="term" value="F:ATP binding"/>
    <property type="evidence" value="ECO:0007669"/>
    <property type="project" value="UniProtKB-KW"/>
</dbReference>
<evidence type="ECO:0000256" key="10">
    <source>
        <dbReference type="ARBA" id="ARBA00022573"/>
    </source>
</evidence>
<dbReference type="OrthoDB" id="9788370at2"/>
<feature type="binding site" evidence="19">
    <location>
        <begin position="50"/>
        <end position="53"/>
    </location>
    <ligand>
        <name>GTP</name>
        <dbReference type="ChEBI" id="CHEBI:37565"/>
    </ligand>
</feature>
<dbReference type="EC" id="2.7.1.156" evidence="8"/>
<comment type="catalytic activity">
    <reaction evidence="3">
        <text>adenosylcob(III)inamide + GTP = adenosylcob(III)inamide phosphate + GDP + H(+)</text>
        <dbReference type="Rhea" id="RHEA:15765"/>
        <dbReference type="ChEBI" id="CHEBI:2480"/>
        <dbReference type="ChEBI" id="CHEBI:15378"/>
        <dbReference type="ChEBI" id="CHEBI:37565"/>
        <dbReference type="ChEBI" id="CHEBI:58189"/>
        <dbReference type="ChEBI" id="CHEBI:58502"/>
        <dbReference type="EC" id="2.7.1.156"/>
    </reaction>
</comment>
<evidence type="ECO:0000256" key="2">
    <source>
        <dbReference type="ARBA" id="ARBA00000711"/>
    </source>
</evidence>
<dbReference type="GO" id="GO:0043752">
    <property type="term" value="F:adenosylcobinamide kinase activity"/>
    <property type="evidence" value="ECO:0007669"/>
    <property type="project" value="UniProtKB-EC"/>
</dbReference>